<dbReference type="SMART" id="SM00462">
    <property type="entry name" value="PTB"/>
    <property type="match status" value="1"/>
</dbReference>
<dbReference type="PANTHER" id="PTHR11232:SF50">
    <property type="entry name" value="TBC1 DOMAIN FAMILY MEMBER 1"/>
    <property type="match status" value="1"/>
</dbReference>
<feature type="non-terminal residue" evidence="3">
    <location>
        <position position="1"/>
    </location>
</feature>
<dbReference type="EMBL" id="JACDTQ010002022">
    <property type="protein sequence ID" value="KAF5920426.1"/>
    <property type="molecule type" value="Genomic_DNA"/>
</dbReference>
<protein>
    <recommendedName>
        <fullName evidence="2">PID domain-containing protein</fullName>
    </recommendedName>
</protein>
<dbReference type="FunFam" id="2.30.29.30:FF:000076">
    <property type="entry name" value="TBC1 domain family member 4 isoform X1"/>
    <property type="match status" value="1"/>
</dbReference>
<dbReference type="InterPro" id="IPR006020">
    <property type="entry name" value="PTB/PI_dom"/>
</dbReference>
<dbReference type="InterPro" id="IPR051133">
    <property type="entry name" value="Adapter_Engulfment-Domain"/>
</dbReference>
<feature type="compositionally biased region" description="Polar residues" evidence="1">
    <location>
        <begin position="505"/>
        <end position="515"/>
    </location>
</feature>
<evidence type="ECO:0000313" key="3">
    <source>
        <dbReference type="EMBL" id="KAF5920426.1"/>
    </source>
</evidence>
<dbReference type="CDD" id="cd01269">
    <property type="entry name" value="PTB_TBC1D1_like"/>
    <property type="match status" value="1"/>
</dbReference>
<name>A0A7J7EYA5_DICBM</name>
<feature type="compositionally biased region" description="Low complexity" evidence="1">
    <location>
        <begin position="527"/>
        <end position="537"/>
    </location>
</feature>
<gene>
    <name evidence="3" type="ORF">HPG69_009676</name>
</gene>
<accession>A0A7J7EYA5</accession>
<feature type="region of interest" description="Disordered" evidence="1">
    <location>
        <begin position="421"/>
        <end position="459"/>
    </location>
</feature>
<evidence type="ECO:0000256" key="1">
    <source>
        <dbReference type="SAM" id="MobiDB-lite"/>
    </source>
</evidence>
<dbReference type="PROSITE" id="PS01179">
    <property type="entry name" value="PID"/>
    <property type="match status" value="1"/>
</dbReference>
<organism evidence="3 4">
    <name type="scientific">Diceros bicornis minor</name>
    <name type="common">South-central black rhinoceros</name>
    <dbReference type="NCBI Taxonomy" id="77932"/>
    <lineage>
        <taxon>Eukaryota</taxon>
        <taxon>Metazoa</taxon>
        <taxon>Chordata</taxon>
        <taxon>Craniata</taxon>
        <taxon>Vertebrata</taxon>
        <taxon>Euteleostomi</taxon>
        <taxon>Mammalia</taxon>
        <taxon>Eutheria</taxon>
        <taxon>Laurasiatheria</taxon>
        <taxon>Perissodactyla</taxon>
        <taxon>Rhinocerotidae</taxon>
        <taxon>Diceros</taxon>
    </lineage>
</organism>
<sequence length="569" mass="63387">VPDVISSIRQLSKAAMKEDAKPSKDNEDAFYNSQKFEVLYCGKVTVTHKKAPSSLIDDCIEKFSLHEQQRLRLQGEQRGADAGEDPAVFEAEAPGSPADTLSGEGNGVTKTHPALPAPASQPVLSSSRACFPERILEDSGFDEQQEFRSRCSSVTGVLQRKVHENSQKPQPRRRHASAPSHVQPSDSEKNRTMLFQVGRFEINLISPDTKSVVLEKNFKDISSCSQGIKHVDHFGFICRESPEPALSQYVCYVFQCASESLVDEVMLTLKQAFSTAAALQSAKTQIKLCEACPMHSLHKLCERIEGLYPPRAKLVIQRHLSSLTDNEQADIFERVQKMKPINDQEENELVILHLRQLCETKQRTHIHIGEGPTTISNSTIPENATSSGRFKLDILKNKAKRSLTSSLENIFSRGANRMRGRLGSMDSFERSNSVASEKDYSPGDSPPGTPPASPLSSAWQTFPEEDFDSPQFRRRAHTFSHPPSSTKRKLNLQDARAHGVRSPLLRQSSTEQCSIHPSVRRIHKESNSSSSLPSLHTSFSAPSFTAPSFLKSFYQNSGRLSPQYENEIR</sequence>
<dbReference type="Pfam" id="PF00640">
    <property type="entry name" value="PID"/>
    <property type="match status" value="1"/>
</dbReference>
<feature type="region of interest" description="Disordered" evidence="1">
    <location>
        <begin position="158"/>
        <end position="190"/>
    </location>
</feature>
<dbReference type="Proteomes" id="UP000551758">
    <property type="component" value="Unassembled WGS sequence"/>
</dbReference>
<dbReference type="AlphaFoldDB" id="A0A7J7EYA5"/>
<keyword evidence="4" id="KW-1185">Reference proteome</keyword>
<feature type="region of interest" description="Disordered" evidence="1">
    <location>
        <begin position="89"/>
        <end position="123"/>
    </location>
</feature>
<dbReference type="Gene3D" id="2.30.29.30">
    <property type="entry name" value="Pleckstrin-homology domain (PH domain)/Phosphotyrosine-binding domain (PTB)"/>
    <property type="match status" value="1"/>
</dbReference>
<evidence type="ECO:0000313" key="4">
    <source>
        <dbReference type="Proteomes" id="UP000551758"/>
    </source>
</evidence>
<feature type="region of interest" description="Disordered" evidence="1">
    <location>
        <begin position="475"/>
        <end position="537"/>
    </location>
</feature>
<proteinExistence type="predicted"/>
<dbReference type="SUPFAM" id="SSF50729">
    <property type="entry name" value="PH domain-like"/>
    <property type="match status" value="1"/>
</dbReference>
<dbReference type="InterPro" id="IPR011993">
    <property type="entry name" value="PH-like_dom_sf"/>
</dbReference>
<feature type="compositionally biased region" description="Pro residues" evidence="1">
    <location>
        <begin position="444"/>
        <end position="453"/>
    </location>
</feature>
<comment type="caution">
    <text evidence="3">The sequence shown here is derived from an EMBL/GenBank/DDBJ whole genome shotgun (WGS) entry which is preliminary data.</text>
</comment>
<evidence type="ECO:0000259" key="2">
    <source>
        <dbReference type="PROSITE" id="PS01179"/>
    </source>
</evidence>
<feature type="domain" description="PID" evidence="2">
    <location>
        <begin position="202"/>
        <end position="274"/>
    </location>
</feature>
<reference evidence="3 4" key="1">
    <citation type="journal article" date="2020" name="Mol. Biol. Evol.">
        <title>Interspecific Gene Flow and the Evolution of Specialization in Black and White Rhinoceros.</title>
        <authorList>
            <person name="Moodley Y."/>
            <person name="Westbury M.V."/>
            <person name="Russo I.M."/>
            <person name="Gopalakrishnan S."/>
            <person name="Rakotoarivelo A."/>
            <person name="Olsen R.A."/>
            <person name="Prost S."/>
            <person name="Tunstall T."/>
            <person name="Ryder O.A."/>
            <person name="Dalen L."/>
            <person name="Bruford M.W."/>
        </authorList>
    </citation>
    <scope>NUCLEOTIDE SEQUENCE [LARGE SCALE GENOMIC DNA]</scope>
    <source>
        <strain evidence="3">SBR-YM</strain>
        <tissue evidence="3">Skin</tissue>
    </source>
</reference>
<dbReference type="PANTHER" id="PTHR11232">
    <property type="entry name" value="PHOSPHOTYROSINE INTERACTION DOMAIN-CONTAINING FAMILY MEMBER"/>
    <property type="match status" value="1"/>
</dbReference>